<dbReference type="Proteomes" id="UP000474718">
    <property type="component" value="Unassembled WGS sequence"/>
</dbReference>
<protein>
    <submittedName>
        <fullName evidence="2">Uncharacterized protein</fullName>
    </submittedName>
</protein>
<evidence type="ECO:0000313" key="3">
    <source>
        <dbReference type="Proteomes" id="UP000184089"/>
    </source>
</evidence>
<comment type="caution">
    <text evidence="2">The sequence shown here is derived from an EMBL/GenBank/DDBJ whole genome shotgun (WGS) entry which is preliminary data.</text>
</comment>
<dbReference type="Proteomes" id="UP000184089">
    <property type="component" value="Unassembled WGS sequence"/>
</dbReference>
<reference evidence="1 4" key="3">
    <citation type="journal article" date="2019" name="Nat. Med.">
        <title>A library of human gut bacterial isolates paired with longitudinal multiomics data enables mechanistic microbiome research.</title>
        <authorList>
            <person name="Poyet M."/>
            <person name="Groussin M."/>
            <person name="Gibbons S.M."/>
            <person name="Avila-Pacheco J."/>
            <person name="Jiang X."/>
            <person name="Kearney S.M."/>
            <person name="Perrotta A.R."/>
            <person name="Berdy B."/>
            <person name="Zhao S."/>
            <person name="Lieberman T.D."/>
            <person name="Swanson P.K."/>
            <person name="Smith M."/>
            <person name="Roesemann S."/>
            <person name="Alexander J.E."/>
            <person name="Rich S.A."/>
            <person name="Livny J."/>
            <person name="Vlamakis H."/>
            <person name="Clish C."/>
            <person name="Bullock K."/>
            <person name="Deik A."/>
            <person name="Scott J."/>
            <person name="Pierce K.A."/>
            <person name="Xavier R.J."/>
            <person name="Alm E.J."/>
        </authorList>
    </citation>
    <scope>NUCLEOTIDE SEQUENCE [LARGE SCALE GENOMIC DNA]</scope>
    <source>
        <strain evidence="1 4">BIOML-A2</strain>
    </source>
</reference>
<sequence>MCEECYSEDSRATPLRGARACLEGHTQYICGSCGRCICIEREERRGLQRWNFPFQTLEQAKLYLRAADHTRQRACGIYQIEGPGGRTFYKIFPGREELAAFLRKNPGKRCPQGAPLFSAGRYREFPGTQVRRLRPQEVEAYLAQR</sequence>
<evidence type="ECO:0000313" key="4">
    <source>
        <dbReference type="Proteomes" id="UP000474718"/>
    </source>
</evidence>
<evidence type="ECO:0000313" key="1">
    <source>
        <dbReference type="EMBL" id="MZL70395.1"/>
    </source>
</evidence>
<name>A0AAQ1RWF3_9FIRM</name>
<organism evidence="2 3">
    <name type="scientific">Bittarella massiliensis</name>
    <name type="common">ex Durand et al. 2017</name>
    <dbReference type="NCBI Taxonomy" id="1720313"/>
    <lineage>
        <taxon>Bacteria</taxon>
        <taxon>Bacillati</taxon>
        <taxon>Bacillota</taxon>
        <taxon>Clostridia</taxon>
        <taxon>Eubacteriales</taxon>
        <taxon>Oscillospiraceae</taxon>
        <taxon>Bittarella (ex Durand et al. 2017)</taxon>
    </lineage>
</organism>
<reference evidence="2" key="2">
    <citation type="submission" date="2016-11" db="EMBL/GenBank/DDBJ databases">
        <authorList>
            <person name="Varghese N."/>
            <person name="Submissions S."/>
        </authorList>
    </citation>
    <scope>NUCLEOTIDE SEQUENCE</scope>
    <source>
        <strain evidence="2">DSM 4029</strain>
    </source>
</reference>
<dbReference type="RefSeq" id="WP_021660218.1">
    <property type="nucleotide sequence ID" value="NZ_FQVY01000003.1"/>
</dbReference>
<dbReference type="AlphaFoldDB" id="A0AAQ1RWF3"/>
<dbReference type="EMBL" id="WWVX01000008">
    <property type="protein sequence ID" value="MZL70395.1"/>
    <property type="molecule type" value="Genomic_DNA"/>
</dbReference>
<evidence type="ECO:0000313" key="2">
    <source>
        <dbReference type="EMBL" id="SHG32183.1"/>
    </source>
</evidence>
<gene>
    <name evidence="1" type="ORF">GT747_11585</name>
    <name evidence="2" type="ORF">SAMN05444424_2104</name>
</gene>
<proteinExistence type="predicted"/>
<dbReference type="EMBL" id="FQVY01000003">
    <property type="protein sequence ID" value="SHG32183.1"/>
    <property type="molecule type" value="Genomic_DNA"/>
</dbReference>
<keyword evidence="4" id="KW-1185">Reference proteome</keyword>
<accession>A0AAQ1RWF3</accession>
<reference evidence="3" key="1">
    <citation type="submission" date="2016-11" db="EMBL/GenBank/DDBJ databases">
        <authorList>
            <person name="Jaros S."/>
            <person name="Januszkiewicz K."/>
            <person name="Wedrychowicz H."/>
        </authorList>
    </citation>
    <scope>NUCLEOTIDE SEQUENCE [LARGE SCALE GENOMIC DNA]</scope>
    <source>
        <strain evidence="3">DSM 4029</strain>
    </source>
</reference>